<dbReference type="Proteomes" id="UP000054558">
    <property type="component" value="Unassembled WGS sequence"/>
</dbReference>
<dbReference type="AlphaFoldDB" id="A0A0U9HJT4"/>
<accession>A0A0U9HJT4</accession>
<protein>
    <submittedName>
        <fullName evidence="2">Uncharacterized protein</fullName>
    </submittedName>
</protein>
<organism evidence="2 3">
    <name type="scientific">Klebsormidium nitens</name>
    <name type="common">Green alga</name>
    <name type="synonym">Ulothrix nitens</name>
    <dbReference type="NCBI Taxonomy" id="105231"/>
    <lineage>
        <taxon>Eukaryota</taxon>
        <taxon>Viridiplantae</taxon>
        <taxon>Streptophyta</taxon>
        <taxon>Klebsormidiophyceae</taxon>
        <taxon>Klebsormidiales</taxon>
        <taxon>Klebsormidiaceae</taxon>
        <taxon>Klebsormidium</taxon>
    </lineage>
</organism>
<sequence length="151" mass="16044">MATVSGQHFEGHRFSRKSTASSSYDHGYNGYGAQNGGARGNVGRVFQHSIDNADVKIEGTGGQNYILQGSVNNSKILIQGTGGDNYIFQGSVTNSVIRVEGSRANNIIFQASLTGSDVRIYGTGGDRSATGISCKDSRTACTYPPRTWPDT</sequence>
<evidence type="ECO:0000313" key="3">
    <source>
        <dbReference type="Proteomes" id="UP000054558"/>
    </source>
</evidence>
<proteinExistence type="predicted"/>
<evidence type="ECO:0000256" key="1">
    <source>
        <dbReference type="SAM" id="MobiDB-lite"/>
    </source>
</evidence>
<keyword evidence="3" id="KW-1185">Reference proteome</keyword>
<name>A0A0U9HJT4_KLENI</name>
<reference evidence="2 3" key="1">
    <citation type="journal article" date="2014" name="Nat. Commun.">
        <title>Klebsormidium flaccidum genome reveals primary factors for plant terrestrial adaptation.</title>
        <authorList>
            <person name="Hori K."/>
            <person name="Maruyama F."/>
            <person name="Fujisawa T."/>
            <person name="Togashi T."/>
            <person name="Yamamoto N."/>
            <person name="Seo M."/>
            <person name="Sato S."/>
            <person name="Yamada T."/>
            <person name="Mori H."/>
            <person name="Tajima N."/>
            <person name="Moriyama T."/>
            <person name="Ikeuchi M."/>
            <person name="Watanabe M."/>
            <person name="Wada H."/>
            <person name="Kobayashi K."/>
            <person name="Saito M."/>
            <person name="Masuda T."/>
            <person name="Sasaki-Sekimoto Y."/>
            <person name="Mashiguchi K."/>
            <person name="Awai K."/>
            <person name="Shimojima M."/>
            <person name="Masuda S."/>
            <person name="Iwai M."/>
            <person name="Nobusawa T."/>
            <person name="Narise T."/>
            <person name="Kondo S."/>
            <person name="Saito H."/>
            <person name="Sato R."/>
            <person name="Murakawa M."/>
            <person name="Ihara Y."/>
            <person name="Oshima-Yamada Y."/>
            <person name="Ohtaka K."/>
            <person name="Satoh M."/>
            <person name="Sonobe K."/>
            <person name="Ishii M."/>
            <person name="Ohtani R."/>
            <person name="Kanamori-Sato M."/>
            <person name="Honoki R."/>
            <person name="Miyazaki D."/>
            <person name="Mochizuki H."/>
            <person name="Umetsu J."/>
            <person name="Higashi K."/>
            <person name="Shibata D."/>
            <person name="Kamiya Y."/>
            <person name="Sato N."/>
            <person name="Nakamura Y."/>
            <person name="Tabata S."/>
            <person name="Ida S."/>
            <person name="Kurokawa K."/>
            <person name="Ohta H."/>
        </authorList>
    </citation>
    <scope>NUCLEOTIDE SEQUENCE [LARGE SCALE GENOMIC DNA]</scope>
    <source>
        <strain evidence="2 3">NIES-2285</strain>
    </source>
</reference>
<evidence type="ECO:0000313" key="2">
    <source>
        <dbReference type="EMBL" id="GAQ83043.1"/>
    </source>
</evidence>
<gene>
    <name evidence="2" type="ORF">KFL_001330260</name>
</gene>
<feature type="region of interest" description="Disordered" evidence="1">
    <location>
        <begin position="1"/>
        <end position="22"/>
    </location>
</feature>
<dbReference type="EMBL" id="DF237082">
    <property type="protein sequence ID" value="GAQ83043.1"/>
    <property type="molecule type" value="Genomic_DNA"/>
</dbReference>